<feature type="domain" description="FecR N-terminal" evidence="2">
    <location>
        <begin position="53"/>
        <end position="90"/>
    </location>
</feature>
<feature type="domain" description="FecR protein" evidence="1">
    <location>
        <begin position="147"/>
        <end position="233"/>
    </location>
</feature>
<sequence length="347" mass="38464">MSAPAWGWPSRRRLDHWTVDAVQFPRLRLNAPVRQPMSPPNMQPAANDDALAEQARDWIAWLASGDISDARMQAFEHWLQQPGHRRAFEHERALWRSVGPRPQAAGASGRRRPHRLRWAMAVAAMLAMLVAWPEAWLRLQSDHRSTHQVQHVRLPDGSRAVLDADSAIAVRFDANAREVELLRGRAWFEVSPDAQRRFSVRAGNGLVEDISTAFTVARGDEGVETQVGQGRVRVASPADGGWTYLQQGQRAVYTERGGVMRRADVTADSVGAWRQGELLLEQASVADAVQWVGRYRAGPTFVRGDLSRLPAVSAALRIDRPEQALDALAVAAGLQVTRLPFGVAIVQ</sequence>
<dbReference type="Proteomes" id="UP000515598">
    <property type="component" value="Chromosome"/>
</dbReference>
<dbReference type="PANTHER" id="PTHR30273">
    <property type="entry name" value="PERIPLASMIC SIGNAL SENSOR AND SIGMA FACTOR ACTIVATOR FECR-RELATED"/>
    <property type="match status" value="1"/>
</dbReference>
<proteinExistence type="predicted"/>
<accession>A0AAX1IH85</accession>
<dbReference type="InterPro" id="IPR012373">
    <property type="entry name" value="Ferrdict_sens_TM"/>
</dbReference>
<evidence type="ECO:0008006" key="5">
    <source>
        <dbReference type="Google" id="ProtNLM"/>
    </source>
</evidence>
<dbReference type="PIRSF" id="PIRSF018266">
    <property type="entry name" value="FecR"/>
    <property type="match status" value="1"/>
</dbReference>
<dbReference type="GO" id="GO:0016989">
    <property type="term" value="F:sigma factor antagonist activity"/>
    <property type="evidence" value="ECO:0007669"/>
    <property type="project" value="TreeGrafter"/>
</dbReference>
<dbReference type="EMBL" id="CP060025">
    <property type="protein sequence ID" value="QNG78519.1"/>
    <property type="molecule type" value="Genomic_DNA"/>
</dbReference>
<evidence type="ECO:0000313" key="3">
    <source>
        <dbReference type="EMBL" id="QNG78519.1"/>
    </source>
</evidence>
<dbReference type="PANTHER" id="PTHR30273:SF2">
    <property type="entry name" value="PROTEIN FECR"/>
    <property type="match status" value="1"/>
</dbReference>
<evidence type="ECO:0000313" key="4">
    <source>
        <dbReference type="Proteomes" id="UP000515598"/>
    </source>
</evidence>
<evidence type="ECO:0000259" key="1">
    <source>
        <dbReference type="Pfam" id="PF04773"/>
    </source>
</evidence>
<dbReference type="InterPro" id="IPR006860">
    <property type="entry name" value="FecR"/>
</dbReference>
<dbReference type="Pfam" id="PF04773">
    <property type="entry name" value="FecR"/>
    <property type="match status" value="1"/>
</dbReference>
<name>A0AAX1IH85_STEMA</name>
<organism evidence="3 4">
    <name type="scientific">Stenotrophomonas maltophilia</name>
    <name type="common">Pseudomonas maltophilia</name>
    <name type="synonym">Xanthomonas maltophilia</name>
    <dbReference type="NCBI Taxonomy" id="40324"/>
    <lineage>
        <taxon>Bacteria</taxon>
        <taxon>Pseudomonadati</taxon>
        <taxon>Pseudomonadota</taxon>
        <taxon>Gammaproteobacteria</taxon>
        <taxon>Lysobacterales</taxon>
        <taxon>Lysobacteraceae</taxon>
        <taxon>Stenotrophomonas</taxon>
        <taxon>Stenotrophomonas maltophilia group</taxon>
    </lineage>
</organism>
<dbReference type="Gene3D" id="2.60.120.1440">
    <property type="match status" value="1"/>
</dbReference>
<gene>
    <name evidence="3" type="ORF">GPNADHDJ_02735</name>
</gene>
<evidence type="ECO:0000259" key="2">
    <source>
        <dbReference type="Pfam" id="PF16220"/>
    </source>
</evidence>
<reference evidence="3 4" key="1">
    <citation type="submission" date="2020-08" db="EMBL/GenBank/DDBJ databases">
        <title>Phenotypic and transcriptomic analysis of seven clinical Stenotrophomonas maltophilia isolates identify a small set of shared and commonly regulated genes involved in biofilm lifestyle.</title>
        <authorList>
            <person name="Alio I."/>
            <person name="Gudzuhn M."/>
            <person name="Streit W."/>
        </authorList>
    </citation>
    <scope>NUCLEOTIDE SEQUENCE [LARGE SCALE GENOMIC DNA]</scope>
    <source>
        <strain evidence="3 4">UHH_SKK55</strain>
    </source>
</reference>
<dbReference type="AlphaFoldDB" id="A0AAX1IH85"/>
<dbReference type="Pfam" id="PF16220">
    <property type="entry name" value="DUF4880"/>
    <property type="match status" value="1"/>
</dbReference>
<dbReference type="InterPro" id="IPR032623">
    <property type="entry name" value="FecR_N"/>
</dbReference>
<protein>
    <recommendedName>
        <fullName evidence="5">Iron dicitrate transport regulator FecR</fullName>
    </recommendedName>
</protein>